<keyword evidence="2" id="KW-1185">Reference proteome</keyword>
<dbReference type="SUPFAM" id="SSF54427">
    <property type="entry name" value="NTF2-like"/>
    <property type="match status" value="1"/>
</dbReference>
<protein>
    <recommendedName>
        <fullName evidence="3">Nuclear transport factor 2 family protein</fullName>
    </recommendedName>
</protein>
<organism evidence="1 2">
    <name type="scientific">Fulvivirga kasyanovii</name>
    <dbReference type="NCBI Taxonomy" id="396812"/>
    <lineage>
        <taxon>Bacteria</taxon>
        <taxon>Pseudomonadati</taxon>
        <taxon>Bacteroidota</taxon>
        <taxon>Cytophagia</taxon>
        <taxon>Cytophagales</taxon>
        <taxon>Fulvivirgaceae</taxon>
        <taxon>Fulvivirga</taxon>
    </lineage>
</organism>
<evidence type="ECO:0000313" key="2">
    <source>
        <dbReference type="Proteomes" id="UP000798808"/>
    </source>
</evidence>
<dbReference type="Gene3D" id="3.10.450.50">
    <property type="match status" value="1"/>
</dbReference>
<comment type="caution">
    <text evidence="1">The sequence shown here is derived from an EMBL/GenBank/DDBJ whole genome shotgun (WGS) entry which is preliminary data.</text>
</comment>
<gene>
    <name evidence="1" type="ORF">E1163_17460</name>
</gene>
<dbReference type="Pfam" id="PF12893">
    <property type="entry name" value="Lumazine_bd_2"/>
    <property type="match status" value="1"/>
</dbReference>
<dbReference type="EMBL" id="SMLW01000596">
    <property type="protein sequence ID" value="MTI26746.1"/>
    <property type="molecule type" value="Genomic_DNA"/>
</dbReference>
<dbReference type="InterPro" id="IPR032710">
    <property type="entry name" value="NTF2-like_dom_sf"/>
</dbReference>
<evidence type="ECO:0008006" key="3">
    <source>
        <dbReference type="Google" id="ProtNLM"/>
    </source>
</evidence>
<accession>A0ABW9RRS8</accession>
<reference evidence="1 2" key="1">
    <citation type="submission" date="2019-02" db="EMBL/GenBank/DDBJ databases">
        <authorList>
            <person name="Goldberg S.R."/>
            <person name="Haltli B.A."/>
            <person name="Correa H."/>
            <person name="Russell K.G."/>
        </authorList>
    </citation>
    <scope>NUCLEOTIDE SEQUENCE [LARGE SCALE GENOMIC DNA]</scope>
    <source>
        <strain evidence="1 2">JCM 16186</strain>
    </source>
</reference>
<name>A0ABW9RRS8_9BACT</name>
<dbReference type="Proteomes" id="UP000798808">
    <property type="component" value="Unassembled WGS sequence"/>
</dbReference>
<proteinExistence type="predicted"/>
<sequence length="147" mass="16660">MKHLIIILISSLAWVQVSKSQSIMKKENVENVVKQFVQGANQRLVEQVDSVLDDNFRAVVNRAFGNDRLMLISKPVYLDMLSEGKLGGDNRTIEFLWTDITGNNALVKARLTGKATVFTTYISLVRNKENQWLIVSDQPHIEQVSDD</sequence>
<evidence type="ECO:0000313" key="1">
    <source>
        <dbReference type="EMBL" id="MTI26746.1"/>
    </source>
</evidence>
<dbReference type="InterPro" id="IPR039437">
    <property type="entry name" value="FrzH/put_lumazine-bd"/>
</dbReference>